<comment type="similarity">
    <text evidence="1">Belongs to the universal ribosomal protein uS5 family.</text>
</comment>
<dbReference type="EMBL" id="GL832960">
    <property type="protein sequence ID" value="EGD82138.1"/>
    <property type="molecule type" value="Genomic_DNA"/>
</dbReference>
<dbReference type="OrthoDB" id="309483at2759"/>
<organism evidence="6">
    <name type="scientific">Salpingoeca rosetta (strain ATCC 50818 / BSB-021)</name>
    <dbReference type="NCBI Taxonomy" id="946362"/>
    <lineage>
        <taxon>Eukaryota</taxon>
        <taxon>Choanoflagellata</taxon>
        <taxon>Craspedida</taxon>
        <taxon>Salpingoecidae</taxon>
        <taxon>Salpingoeca</taxon>
    </lineage>
</organism>
<dbReference type="GO" id="GO:0006412">
    <property type="term" value="P:translation"/>
    <property type="evidence" value="ECO:0007669"/>
    <property type="project" value="InterPro"/>
</dbReference>
<dbReference type="PANTHER" id="PTHR48277:SF1">
    <property type="entry name" value="MITOCHONDRIAL RIBOSOMAL PROTEIN S5"/>
    <property type="match status" value="1"/>
</dbReference>
<gene>
    <name evidence="5" type="ORF">PTSG_02812</name>
</gene>
<dbReference type="RefSeq" id="XP_004996321.1">
    <property type="nucleotide sequence ID" value="XM_004996264.1"/>
</dbReference>
<dbReference type="GeneID" id="16076907"/>
<dbReference type="Pfam" id="PF03719">
    <property type="entry name" value="Ribosomal_S5_C"/>
    <property type="match status" value="1"/>
</dbReference>
<dbReference type="GO" id="GO:0003735">
    <property type="term" value="F:structural constituent of ribosome"/>
    <property type="evidence" value="ECO:0007669"/>
    <property type="project" value="InterPro"/>
</dbReference>
<dbReference type="SUPFAM" id="SSF54211">
    <property type="entry name" value="Ribosomal protein S5 domain 2-like"/>
    <property type="match status" value="1"/>
</dbReference>
<name>F2U3E4_SALR5</name>
<evidence type="ECO:0000256" key="1">
    <source>
        <dbReference type="ARBA" id="ARBA00008945"/>
    </source>
</evidence>
<reference evidence="5" key="1">
    <citation type="submission" date="2009-08" db="EMBL/GenBank/DDBJ databases">
        <title>Annotation of Salpingoeca rosetta.</title>
        <authorList>
            <consortium name="The Broad Institute Genome Sequencing Platform"/>
            <person name="Russ C."/>
            <person name="Cuomo C."/>
            <person name="Burger G."/>
            <person name="Gray M.W."/>
            <person name="Holland P.W.H."/>
            <person name="King N."/>
            <person name="Lang F.B.F."/>
            <person name="Roger A.J."/>
            <person name="Ruiz-Trillo I."/>
            <person name="Young S.K."/>
            <person name="Zeng Q."/>
            <person name="Gargeya S."/>
            <person name="Alvarado L."/>
            <person name="Berlin A."/>
            <person name="Chapman S.B."/>
            <person name="Chen Z."/>
            <person name="Freedman E."/>
            <person name="Gellesch M."/>
            <person name="Goldberg J."/>
            <person name="Griggs A."/>
            <person name="Gujja S."/>
            <person name="Heilman E."/>
            <person name="Heiman D."/>
            <person name="Howarth C."/>
            <person name="Mehta T."/>
            <person name="Neiman D."/>
            <person name="Pearson M."/>
            <person name="Roberts A."/>
            <person name="Saif S."/>
            <person name="Shea T."/>
            <person name="Shenoy N."/>
            <person name="Sisk P."/>
            <person name="Stolte C."/>
            <person name="Sykes S."/>
            <person name="White J."/>
            <person name="Yandava C."/>
            <person name="Haas B."/>
            <person name="Nusbaum C."/>
            <person name="Birren B."/>
        </authorList>
    </citation>
    <scope>NUCLEOTIDE SEQUENCE [LARGE SCALE GENOMIC DNA]</scope>
    <source>
        <strain evidence="5">ATCC 50818</strain>
    </source>
</reference>
<dbReference type="STRING" id="946362.F2U3E4"/>
<dbReference type="PANTHER" id="PTHR48277">
    <property type="entry name" value="MITOCHONDRIAL RIBOSOMAL PROTEIN S5"/>
    <property type="match status" value="1"/>
</dbReference>
<dbReference type="InterPro" id="IPR000851">
    <property type="entry name" value="Ribosomal_uS5"/>
</dbReference>
<evidence type="ECO:0000313" key="5">
    <source>
        <dbReference type="EMBL" id="EGD82138.1"/>
    </source>
</evidence>
<dbReference type="KEGG" id="sre:PTSG_02812"/>
<accession>F2U3E4</accession>
<dbReference type="GO" id="GO:0003723">
    <property type="term" value="F:RNA binding"/>
    <property type="evidence" value="ECO:0007669"/>
    <property type="project" value="InterPro"/>
</dbReference>
<keyword evidence="3" id="KW-0687">Ribonucleoprotein</keyword>
<protein>
    <recommendedName>
        <fullName evidence="4">Small ribosomal subunit protein uS5 C-terminal domain-containing protein</fullName>
    </recommendedName>
</protein>
<evidence type="ECO:0000259" key="4">
    <source>
        <dbReference type="Pfam" id="PF03719"/>
    </source>
</evidence>
<dbReference type="GO" id="GO:0005840">
    <property type="term" value="C:ribosome"/>
    <property type="evidence" value="ECO:0007669"/>
    <property type="project" value="UniProtKB-KW"/>
</dbReference>
<evidence type="ECO:0000313" key="6">
    <source>
        <dbReference type="Proteomes" id="UP000007799"/>
    </source>
</evidence>
<dbReference type="Proteomes" id="UP000007799">
    <property type="component" value="Unassembled WGS sequence"/>
</dbReference>
<evidence type="ECO:0000256" key="2">
    <source>
        <dbReference type="ARBA" id="ARBA00022980"/>
    </source>
</evidence>
<dbReference type="GO" id="GO:1990904">
    <property type="term" value="C:ribonucleoprotein complex"/>
    <property type="evidence" value="ECO:0007669"/>
    <property type="project" value="UniProtKB-KW"/>
</dbReference>
<sequence>MKSYPVWKLGEIKKLGCGVPATHFSRCNLTEGSPEAEEIRKMLADAKKDLKPPTPPVPVTVNLPDGTTRRQYAFDTPAVPPLPAREKITPGVIHTFAVYRLNLGTVLGMQPRNRTCVAHDVQAKYLKTKVYMRPAKPGHGVKAHPLIQMMCELAGIEDLTADVVGSTNPLNVAHAAMEAFKAQRDPVDIAKMRGKTLIQIDDPGRLPRVLYTPPPSAAPTVPLPGDVRRSVKSWLRAFPRPGDMAALGSAKLAFDKLVSNAWTERGEDGRHFRNKLIHVRGGLAIVKGLDDDISAWFQSQPPRASPMDLQVYTRKSFLDDSFWPGGVHASLDYHATISTAGTTTSASTQQQ</sequence>
<dbReference type="InterPro" id="IPR005324">
    <property type="entry name" value="Ribosomal_uS5_C"/>
</dbReference>
<keyword evidence="6" id="KW-1185">Reference proteome</keyword>
<dbReference type="InterPro" id="IPR014721">
    <property type="entry name" value="Ribsml_uS5_D2-typ_fold_subgr"/>
</dbReference>
<feature type="domain" description="Small ribosomal subunit protein uS5 C-terminal" evidence="4">
    <location>
        <begin position="124"/>
        <end position="193"/>
    </location>
</feature>
<keyword evidence="2" id="KW-0689">Ribosomal protein</keyword>
<dbReference type="eggNOG" id="KOG2646">
    <property type="taxonomic scope" value="Eukaryota"/>
</dbReference>
<dbReference type="AlphaFoldDB" id="F2U3E4"/>
<dbReference type="FunFam" id="3.30.230.10:FF:000002">
    <property type="entry name" value="30S ribosomal protein S5"/>
    <property type="match status" value="1"/>
</dbReference>
<dbReference type="GO" id="GO:0005737">
    <property type="term" value="C:cytoplasm"/>
    <property type="evidence" value="ECO:0007669"/>
    <property type="project" value="UniProtKB-ARBA"/>
</dbReference>
<dbReference type="InterPro" id="IPR020568">
    <property type="entry name" value="Ribosomal_Su5_D2-typ_SF"/>
</dbReference>
<dbReference type="InParanoid" id="F2U3E4"/>
<dbReference type="Gene3D" id="3.30.230.10">
    <property type="match status" value="1"/>
</dbReference>
<evidence type="ECO:0000256" key="3">
    <source>
        <dbReference type="ARBA" id="ARBA00023274"/>
    </source>
</evidence>
<proteinExistence type="inferred from homology"/>